<sequence>MSYKERLRSAKTTEEETNTCSEDAQCCSNPCIEPRDGDAVCTNCGMILGRNLVGNERRAYTVEEVNKRRRTEPRWREFGPRTMLPNSKIDSKGRLINARGKTLFSRLSKIQNSLISSIERNYWEAKPKLKMLTSKLNTPEYIKETAWKIYSVVAKKKLTMGRSIDGFIAASLYSAIRVHEFPRLLEEVCEASMTPRRTVHRSLGMIVKEILPELNLKYKPITAEQLVFRFGNDLGLPMETQKVAINMLVEASRNGLLRTGKDPKGLAASVIYMAAKAGNFRKTQAEVSEVAKVTEVTLRSRSKQIKGKLQ</sequence>
<evidence type="ECO:0000256" key="2">
    <source>
        <dbReference type="ARBA" id="ARBA00013932"/>
    </source>
</evidence>
<dbReference type="GO" id="GO:0017025">
    <property type="term" value="F:TBP-class protein binding"/>
    <property type="evidence" value="ECO:0007669"/>
    <property type="project" value="InterPro"/>
</dbReference>
<dbReference type="AlphaFoldDB" id="A0A0F9IC48"/>
<dbReference type="SMART" id="SM00385">
    <property type="entry name" value="CYCLIN"/>
    <property type="match status" value="2"/>
</dbReference>
<dbReference type="InterPro" id="IPR036915">
    <property type="entry name" value="Cyclin-like_sf"/>
</dbReference>
<dbReference type="PRINTS" id="PR00685">
    <property type="entry name" value="TIFACTORIIB"/>
</dbReference>
<organism evidence="7">
    <name type="scientific">marine sediment metagenome</name>
    <dbReference type="NCBI Taxonomy" id="412755"/>
    <lineage>
        <taxon>unclassified sequences</taxon>
        <taxon>metagenomes</taxon>
        <taxon>ecological metagenomes</taxon>
    </lineage>
</organism>
<protein>
    <recommendedName>
        <fullName evidence="2">Transcription initiation factor IIB</fullName>
    </recommendedName>
</protein>
<proteinExistence type="inferred from homology"/>
<dbReference type="SUPFAM" id="SSF47954">
    <property type="entry name" value="Cyclin-like"/>
    <property type="match status" value="2"/>
</dbReference>
<dbReference type="GO" id="GO:0070897">
    <property type="term" value="P:transcription preinitiation complex assembly"/>
    <property type="evidence" value="ECO:0007669"/>
    <property type="project" value="InterPro"/>
</dbReference>
<accession>A0A0F9IC48</accession>
<evidence type="ECO:0000259" key="6">
    <source>
        <dbReference type="SMART" id="SM00385"/>
    </source>
</evidence>
<evidence type="ECO:0000256" key="1">
    <source>
        <dbReference type="ARBA" id="ARBA00010857"/>
    </source>
</evidence>
<dbReference type="GO" id="GO:0097550">
    <property type="term" value="C:transcription preinitiation complex"/>
    <property type="evidence" value="ECO:0007669"/>
    <property type="project" value="TreeGrafter"/>
</dbReference>
<evidence type="ECO:0000313" key="7">
    <source>
        <dbReference type="EMBL" id="KKM25196.1"/>
    </source>
</evidence>
<feature type="domain" description="Cyclin-like" evidence="6">
    <location>
        <begin position="225"/>
        <end position="307"/>
    </location>
</feature>
<evidence type="ECO:0000256" key="5">
    <source>
        <dbReference type="ARBA" id="ARBA00023163"/>
    </source>
</evidence>
<dbReference type="EMBL" id="LAZR01012766">
    <property type="protein sequence ID" value="KKM25196.1"/>
    <property type="molecule type" value="Genomic_DNA"/>
</dbReference>
<keyword evidence="5" id="KW-0804">Transcription</keyword>
<dbReference type="InterPro" id="IPR013763">
    <property type="entry name" value="Cyclin-like_dom"/>
</dbReference>
<comment type="caution">
    <text evidence="7">The sequence shown here is derived from an EMBL/GenBank/DDBJ whole genome shotgun (WGS) entry which is preliminary data.</text>
</comment>
<dbReference type="Gene3D" id="1.10.472.10">
    <property type="entry name" value="Cyclin-like"/>
    <property type="match status" value="1"/>
</dbReference>
<evidence type="ECO:0000256" key="3">
    <source>
        <dbReference type="ARBA" id="ARBA00022737"/>
    </source>
</evidence>
<feature type="domain" description="Cyclin-like" evidence="6">
    <location>
        <begin position="127"/>
        <end position="208"/>
    </location>
</feature>
<dbReference type="InterPro" id="IPR023486">
    <property type="entry name" value="TFIIB_CS"/>
</dbReference>
<dbReference type="InterPro" id="IPR000812">
    <property type="entry name" value="TFIIB"/>
</dbReference>
<name>A0A0F9IC48_9ZZZZ</name>
<comment type="similarity">
    <text evidence="1">Belongs to the TFIIB family.</text>
</comment>
<reference evidence="7" key="1">
    <citation type="journal article" date="2015" name="Nature">
        <title>Complex archaea that bridge the gap between prokaryotes and eukaryotes.</title>
        <authorList>
            <person name="Spang A."/>
            <person name="Saw J.H."/>
            <person name="Jorgensen S.L."/>
            <person name="Zaremba-Niedzwiedzka K."/>
            <person name="Martijn J."/>
            <person name="Lind A.E."/>
            <person name="van Eijk R."/>
            <person name="Schleper C."/>
            <person name="Guy L."/>
            <person name="Ettema T.J."/>
        </authorList>
    </citation>
    <scope>NUCLEOTIDE SEQUENCE</scope>
</reference>
<keyword evidence="4" id="KW-0805">Transcription regulation</keyword>
<keyword evidence="3" id="KW-0677">Repeat</keyword>
<dbReference type="PROSITE" id="PS00782">
    <property type="entry name" value="TFIIB"/>
    <property type="match status" value="1"/>
</dbReference>
<dbReference type="Pfam" id="PF00382">
    <property type="entry name" value="TFIIB"/>
    <property type="match status" value="2"/>
</dbReference>
<dbReference type="InterPro" id="IPR013150">
    <property type="entry name" value="TFIIB_cyclin"/>
</dbReference>
<gene>
    <name evidence="7" type="ORF">LCGC14_1597390</name>
</gene>
<evidence type="ECO:0000256" key="4">
    <source>
        <dbReference type="ARBA" id="ARBA00023015"/>
    </source>
</evidence>
<dbReference type="PANTHER" id="PTHR11618:SF13">
    <property type="entry name" value="TRANSCRIPTION INITIATION FACTOR IIB"/>
    <property type="match status" value="1"/>
</dbReference>
<dbReference type="Gene3D" id="1.10.472.170">
    <property type="match status" value="1"/>
</dbReference>
<dbReference type="PANTHER" id="PTHR11618">
    <property type="entry name" value="TRANSCRIPTION INITIATION FACTOR IIB-RELATED"/>
    <property type="match status" value="1"/>
</dbReference>